<evidence type="ECO:0000256" key="1">
    <source>
        <dbReference type="ARBA" id="ARBA00023015"/>
    </source>
</evidence>
<dbReference type="PANTHER" id="PTHR11019">
    <property type="entry name" value="HTH-TYPE TRANSCRIPTIONAL REGULATOR NIMR"/>
    <property type="match status" value="1"/>
</dbReference>
<dbReference type="SUPFAM" id="SSF51182">
    <property type="entry name" value="RmlC-like cupins"/>
    <property type="match status" value="1"/>
</dbReference>
<keyword evidence="6" id="KW-1185">Reference proteome</keyword>
<comment type="caution">
    <text evidence="5">The sequence shown here is derived from an EMBL/GenBank/DDBJ whole genome shotgun (WGS) entry which is preliminary data.</text>
</comment>
<dbReference type="AlphaFoldDB" id="A0A2N3I8K7"/>
<dbReference type="InterPro" id="IPR014710">
    <property type="entry name" value="RmlC-like_jellyroll"/>
</dbReference>
<dbReference type="InterPro" id="IPR018060">
    <property type="entry name" value="HTH_AraC"/>
</dbReference>
<dbReference type="PANTHER" id="PTHR11019:SF199">
    <property type="entry name" value="HTH-TYPE TRANSCRIPTIONAL REGULATOR NIMR"/>
    <property type="match status" value="1"/>
</dbReference>
<dbReference type="InterPro" id="IPR011051">
    <property type="entry name" value="RmlC_Cupin_sf"/>
</dbReference>
<protein>
    <submittedName>
        <fullName evidence="5">AraC family transcriptional regulator</fullName>
    </submittedName>
</protein>
<dbReference type="EMBL" id="MVDE01000013">
    <property type="protein sequence ID" value="PKQ66625.1"/>
    <property type="molecule type" value="Genomic_DNA"/>
</dbReference>
<dbReference type="Proteomes" id="UP000233618">
    <property type="component" value="Unassembled WGS sequence"/>
</dbReference>
<sequence>MSVIDSFIKDVNRNEDVFYVLHSKIEEKLPMHSHNKHQMCYVEGGVAFLNTPDKSYFLPARHFLWIPAGIEHNVVSRTSVKMVHNIYFPRNLFPEDHQVREREGIYPVTNLLMEMIYYTVNWQEEIGKDSVSKYEFLIALKNIVLDVSTTPLPVVLPTTKNENLRRVFKYIHQNIDQPLNLDHVAEKFGCSSRTLSRLFQKNMDISFLQYVKLVRIIKSMEQLLQTDLSISEIAYRSGYNSLSAFSYTFQQVVHKSPAEFRKQSLL</sequence>
<dbReference type="InterPro" id="IPR003313">
    <property type="entry name" value="AraC-bd"/>
</dbReference>
<keyword evidence="3" id="KW-0804">Transcription</keyword>
<dbReference type="InterPro" id="IPR009057">
    <property type="entry name" value="Homeodomain-like_sf"/>
</dbReference>
<accession>A0A2N3I8K7</accession>
<dbReference type="SMART" id="SM00342">
    <property type="entry name" value="HTH_ARAC"/>
    <property type="match status" value="1"/>
</dbReference>
<proteinExistence type="predicted"/>
<evidence type="ECO:0000313" key="6">
    <source>
        <dbReference type="Proteomes" id="UP000233618"/>
    </source>
</evidence>
<dbReference type="Gene3D" id="2.60.120.10">
    <property type="entry name" value="Jelly Rolls"/>
    <property type="match status" value="1"/>
</dbReference>
<dbReference type="Gene3D" id="1.10.10.60">
    <property type="entry name" value="Homeodomain-like"/>
    <property type="match status" value="2"/>
</dbReference>
<keyword evidence="2" id="KW-0238">DNA-binding</keyword>
<dbReference type="Pfam" id="PF02311">
    <property type="entry name" value="AraC_binding"/>
    <property type="match status" value="1"/>
</dbReference>
<dbReference type="SUPFAM" id="SSF46689">
    <property type="entry name" value="Homeodomain-like"/>
    <property type="match status" value="2"/>
</dbReference>
<evidence type="ECO:0000313" key="5">
    <source>
        <dbReference type="EMBL" id="PKQ66625.1"/>
    </source>
</evidence>
<name>A0A2N3I8K7_9BACT</name>
<evidence type="ECO:0000259" key="4">
    <source>
        <dbReference type="PROSITE" id="PS01124"/>
    </source>
</evidence>
<evidence type="ECO:0000256" key="2">
    <source>
        <dbReference type="ARBA" id="ARBA00023125"/>
    </source>
</evidence>
<dbReference type="Pfam" id="PF12833">
    <property type="entry name" value="HTH_18"/>
    <property type="match status" value="1"/>
</dbReference>
<dbReference type="RefSeq" id="WP_101309719.1">
    <property type="nucleotide sequence ID" value="NZ_MVDE01000013.1"/>
</dbReference>
<dbReference type="GO" id="GO:0003700">
    <property type="term" value="F:DNA-binding transcription factor activity"/>
    <property type="evidence" value="ECO:0007669"/>
    <property type="project" value="InterPro"/>
</dbReference>
<keyword evidence="1" id="KW-0805">Transcription regulation</keyword>
<dbReference type="PROSITE" id="PS01124">
    <property type="entry name" value="HTH_ARAC_FAMILY_2"/>
    <property type="match status" value="1"/>
</dbReference>
<evidence type="ECO:0000256" key="3">
    <source>
        <dbReference type="ARBA" id="ARBA00023163"/>
    </source>
</evidence>
<feature type="domain" description="HTH araC/xylS-type" evidence="4">
    <location>
        <begin position="165"/>
        <end position="263"/>
    </location>
</feature>
<reference evidence="5 6" key="1">
    <citation type="journal article" date="2017" name="Front. Microbiol.">
        <title>Labilibaculum manganireducens gen. nov., sp. nov. and Labilibaculum filiforme sp. nov., Novel Bacteroidetes Isolated from Subsurface Sediments of the Baltic Sea.</title>
        <authorList>
            <person name="Vandieken V."/>
            <person name="Marshall I.P."/>
            <person name="Niemann H."/>
            <person name="Engelen B."/>
            <person name="Cypionka H."/>
        </authorList>
    </citation>
    <scope>NUCLEOTIDE SEQUENCE [LARGE SCALE GENOMIC DNA]</scope>
    <source>
        <strain evidence="5 6">59.10-2M</strain>
    </source>
</reference>
<dbReference type="GO" id="GO:0043565">
    <property type="term" value="F:sequence-specific DNA binding"/>
    <property type="evidence" value="ECO:0007669"/>
    <property type="project" value="InterPro"/>
</dbReference>
<organism evidence="5 6">
    <name type="scientific">Labilibaculum manganireducens</name>
    <dbReference type="NCBI Taxonomy" id="1940525"/>
    <lineage>
        <taxon>Bacteria</taxon>
        <taxon>Pseudomonadati</taxon>
        <taxon>Bacteroidota</taxon>
        <taxon>Bacteroidia</taxon>
        <taxon>Marinilabiliales</taxon>
        <taxon>Marinifilaceae</taxon>
        <taxon>Labilibaculum</taxon>
    </lineage>
</organism>
<gene>
    <name evidence="5" type="ORF">BZG01_10110</name>
</gene>